<comment type="caution">
    <text evidence="4">The sequence shown here is derived from an EMBL/GenBank/DDBJ whole genome shotgun (WGS) entry which is preliminary data.</text>
</comment>
<dbReference type="EMBL" id="NPDY01000007">
    <property type="protein sequence ID" value="PJZ69821.1"/>
    <property type="molecule type" value="Genomic_DNA"/>
</dbReference>
<dbReference type="CDD" id="cd01908">
    <property type="entry name" value="YafJ"/>
    <property type="match status" value="1"/>
</dbReference>
<evidence type="ECO:0000256" key="1">
    <source>
        <dbReference type="ARBA" id="ARBA00022962"/>
    </source>
</evidence>
<dbReference type="OrthoDB" id="321954at2"/>
<dbReference type="InterPro" id="IPR026869">
    <property type="entry name" value="EgtC-like"/>
</dbReference>
<evidence type="ECO:0000313" key="3">
    <source>
        <dbReference type="EMBL" id="PJZ69821.1"/>
    </source>
</evidence>
<gene>
    <name evidence="3" type="ORF">CH360_09580</name>
    <name evidence="4" type="ORF">CH373_10655</name>
</gene>
<dbReference type="PANTHER" id="PTHR42824">
    <property type="entry name" value="GLUTAMINE AMIDOTRANSFERASE"/>
    <property type="match status" value="1"/>
</dbReference>
<dbReference type="Pfam" id="PF13230">
    <property type="entry name" value="GATase_4"/>
    <property type="match status" value="1"/>
</dbReference>
<accession>A0A2M9ZLV7</accession>
<sequence>MCELLGMTANVPTDICFSITGLIQRGGKTGPHKDGWGIAFYEGAGCRIFHDPQASVDSKLAEWIRTFPIKSKLVLSHIRKANRGKVELKNTHPFSRELWGSYWTFAHNGQLKGIKKEPLGDFFPVGTTDSEYAFCWLLSKLKAKFRNRPKDESFLRKEIQKLLTSLNQRGVCNVLMADSKHLYVFCSTKLSFITRRSPFGKARLLDADMTIDFSEHTTPNDLVTVLATRPLTENETWTQLFPGEFQVWKEGALMYQAQSEAKSLTSNKNPRKEKRK</sequence>
<keyword evidence="5" id="KW-1185">Reference proteome</keyword>
<keyword evidence="1 4" id="KW-0315">Glutamine amidotransferase</keyword>
<feature type="domain" description="Glutamine amidotransferase type-2" evidence="2">
    <location>
        <begin position="2"/>
        <end position="251"/>
    </location>
</feature>
<protein>
    <submittedName>
        <fullName evidence="4">Class II glutamine amidotransferase</fullName>
    </submittedName>
</protein>
<dbReference type="SUPFAM" id="SSF56235">
    <property type="entry name" value="N-terminal nucleophile aminohydrolases (Ntn hydrolases)"/>
    <property type="match status" value="1"/>
</dbReference>
<dbReference type="InterPro" id="IPR017932">
    <property type="entry name" value="GATase_2_dom"/>
</dbReference>
<evidence type="ECO:0000313" key="5">
    <source>
        <dbReference type="Proteomes" id="UP000231962"/>
    </source>
</evidence>
<dbReference type="AlphaFoldDB" id="A0A2M9ZLV7"/>
<reference evidence="5 6" key="1">
    <citation type="submission" date="2017-07" db="EMBL/GenBank/DDBJ databases">
        <title>Leptospira spp. isolated from tropical soils.</title>
        <authorList>
            <person name="Thibeaux R."/>
            <person name="Iraola G."/>
            <person name="Ferres I."/>
            <person name="Bierque E."/>
            <person name="Girault D."/>
            <person name="Soupe-Gilbert M.-E."/>
            <person name="Picardeau M."/>
            <person name="Goarant C."/>
        </authorList>
    </citation>
    <scope>NUCLEOTIDE SEQUENCE [LARGE SCALE GENOMIC DNA]</scope>
    <source>
        <strain evidence="4 6">FH1-B-B1</strain>
        <strain evidence="3 5">FH1-B-C1</strain>
    </source>
</reference>
<dbReference type="Proteomes" id="UP000231962">
    <property type="component" value="Unassembled WGS sequence"/>
</dbReference>
<dbReference type="Gene3D" id="3.60.20.10">
    <property type="entry name" value="Glutamine Phosphoribosylpyrophosphate, subunit 1, domain 1"/>
    <property type="match status" value="1"/>
</dbReference>
<dbReference type="PROSITE" id="PS51278">
    <property type="entry name" value="GATASE_TYPE_2"/>
    <property type="match status" value="1"/>
</dbReference>
<dbReference type="RefSeq" id="WP_100713802.1">
    <property type="nucleotide sequence ID" value="NZ_NPDY01000007.1"/>
</dbReference>
<proteinExistence type="predicted"/>
<name>A0A2M9ZLV7_9LEPT</name>
<dbReference type="InterPro" id="IPR029055">
    <property type="entry name" value="Ntn_hydrolases_N"/>
</dbReference>
<dbReference type="PANTHER" id="PTHR42824:SF1">
    <property type="entry name" value="GLUTAMINE AMIDOTRANSFERASE YAFJ-RELATED"/>
    <property type="match status" value="1"/>
</dbReference>
<keyword evidence="4" id="KW-0808">Transferase</keyword>
<dbReference type="EMBL" id="NPDZ01000006">
    <property type="protein sequence ID" value="PJZ72964.1"/>
    <property type="molecule type" value="Genomic_DNA"/>
</dbReference>
<evidence type="ECO:0000259" key="2">
    <source>
        <dbReference type="PROSITE" id="PS51278"/>
    </source>
</evidence>
<organism evidence="4 6">
    <name type="scientific">Leptospira perolatii</name>
    <dbReference type="NCBI Taxonomy" id="2023191"/>
    <lineage>
        <taxon>Bacteria</taxon>
        <taxon>Pseudomonadati</taxon>
        <taxon>Spirochaetota</taxon>
        <taxon>Spirochaetia</taxon>
        <taxon>Leptospirales</taxon>
        <taxon>Leptospiraceae</taxon>
        <taxon>Leptospira</taxon>
    </lineage>
</organism>
<dbReference type="Proteomes" id="UP000231990">
    <property type="component" value="Unassembled WGS sequence"/>
</dbReference>
<dbReference type="GO" id="GO:0016740">
    <property type="term" value="F:transferase activity"/>
    <property type="evidence" value="ECO:0007669"/>
    <property type="project" value="UniProtKB-KW"/>
</dbReference>
<evidence type="ECO:0000313" key="4">
    <source>
        <dbReference type="EMBL" id="PJZ72964.1"/>
    </source>
</evidence>
<evidence type="ECO:0000313" key="6">
    <source>
        <dbReference type="Proteomes" id="UP000231990"/>
    </source>
</evidence>